<reference evidence="1" key="1">
    <citation type="journal article" date="2021" name="New Phytol.">
        <title>Evolutionary innovations through gain and loss of genes in the ectomycorrhizal Boletales.</title>
        <authorList>
            <person name="Wu G."/>
            <person name="Miyauchi S."/>
            <person name="Morin E."/>
            <person name="Kuo A."/>
            <person name="Drula E."/>
            <person name="Varga T."/>
            <person name="Kohler A."/>
            <person name="Feng B."/>
            <person name="Cao Y."/>
            <person name="Lipzen A."/>
            <person name="Daum C."/>
            <person name="Hundley H."/>
            <person name="Pangilinan J."/>
            <person name="Johnson J."/>
            <person name="Barry K."/>
            <person name="LaButti K."/>
            <person name="Ng V."/>
            <person name="Ahrendt S."/>
            <person name="Min B."/>
            <person name="Choi I.G."/>
            <person name="Park H."/>
            <person name="Plett J.M."/>
            <person name="Magnuson J."/>
            <person name="Spatafora J.W."/>
            <person name="Nagy L.G."/>
            <person name="Henrissat B."/>
            <person name="Grigoriev I.V."/>
            <person name="Yang Z.L."/>
            <person name="Xu J."/>
            <person name="Martin F.M."/>
        </authorList>
    </citation>
    <scope>NUCLEOTIDE SEQUENCE</scope>
    <source>
        <strain evidence="1">KUC20120723A-06</strain>
    </source>
</reference>
<dbReference type="Proteomes" id="UP000790709">
    <property type="component" value="Unassembled WGS sequence"/>
</dbReference>
<evidence type="ECO:0000313" key="1">
    <source>
        <dbReference type="EMBL" id="KAH7926290.1"/>
    </source>
</evidence>
<name>A0ACB8BKE9_9AGAM</name>
<comment type="caution">
    <text evidence="1">The sequence shown here is derived from an EMBL/GenBank/DDBJ whole genome shotgun (WGS) entry which is preliminary data.</text>
</comment>
<proteinExistence type="predicted"/>
<gene>
    <name evidence="1" type="ORF">BV22DRAFT_1033008</name>
</gene>
<protein>
    <submittedName>
        <fullName evidence="1">WD40 repeat-like protein</fullName>
    </submittedName>
</protein>
<evidence type="ECO:0000313" key="2">
    <source>
        <dbReference type="Proteomes" id="UP000790709"/>
    </source>
</evidence>
<accession>A0ACB8BKE9</accession>
<keyword evidence="2" id="KW-1185">Reference proteome</keyword>
<organism evidence="1 2">
    <name type="scientific">Leucogyrophana mollusca</name>
    <dbReference type="NCBI Taxonomy" id="85980"/>
    <lineage>
        <taxon>Eukaryota</taxon>
        <taxon>Fungi</taxon>
        <taxon>Dikarya</taxon>
        <taxon>Basidiomycota</taxon>
        <taxon>Agaricomycotina</taxon>
        <taxon>Agaricomycetes</taxon>
        <taxon>Agaricomycetidae</taxon>
        <taxon>Boletales</taxon>
        <taxon>Boletales incertae sedis</taxon>
        <taxon>Leucogyrophana</taxon>
    </lineage>
</organism>
<sequence>MDDSYLLRSQSELVLTEARRQKSERTKTLGSPIQLSGKALDIQIQGNNAWIAENAHVAKKIDLETGKTLQIYRGHSAPVTCLAFCDRFPHSGDSKLLITGSWDKTIKVWDTNTKEIISSTLAHEDFVKTLFVVSATKLLISSSSDKIVRIWDISDATEGKALTAVGSISAHTRPVESISAEANVDGSVTLFTADTMGVIKVWTLEKELGSQPRWRSVLKDTLDYHRTRVTELLYGAGQIWTASSDETVQVIPYLPGDPTIKPPPPIMHPLPVRALLPLSLTDLGEPYLITGFGDVIRVYDVASITEPEILGEIDAHWHDVTALRLWTRTSKGEDGRTRIEPWIVSTSLDSTIRKWRLSELLTSTPKNPPGDARPAIIAPLSEPKGEAKNQEELTEDEERELAELMG</sequence>
<dbReference type="EMBL" id="MU266385">
    <property type="protein sequence ID" value="KAH7926290.1"/>
    <property type="molecule type" value="Genomic_DNA"/>
</dbReference>